<dbReference type="Proteomes" id="UP000540989">
    <property type="component" value="Unassembled WGS sequence"/>
</dbReference>
<dbReference type="InterPro" id="IPR052702">
    <property type="entry name" value="MscS-like_channel"/>
</dbReference>
<sequence>MLTGRPKTSLELSAEEEAELRCFSSSRSLPHALVARAKLVLWSAEGKTNTEIASQLKWTKATVGKWRQRFIERRLSGLYDELRPGRPRSVSDEKVALLLRRTLKNKPPAGSHWSVRQAADSNGLSKSTVHRVFRAFAVQPHRSKNFKLSSDPFFIEKVRDVVGLYLNPPDHAIVLSVDEKSQIQALDRTQPVLPMGLGYVEGVTHDYVRHGTTTLFAALDIASGTVLTECKARHRHQEFLAFLKRIDQAVPAGLEVHLIVDNYATHKHANVRLWLAQRPRFHIHYTPTYSSWLNQVERWFGLITQQAIRRGSFRSVKHLIDRIDHFVQHYNRNCRPFAWTATADSILQKLARLCSRISGTAH</sequence>
<dbReference type="AlphaFoldDB" id="A0A7W7ZK15"/>
<comment type="caution">
    <text evidence="2">The sequence shown here is derived from an EMBL/GenBank/DDBJ whole genome shotgun (WGS) entry which is preliminary data.</text>
</comment>
<dbReference type="EMBL" id="JACHIP010000024">
    <property type="protein sequence ID" value="MBB5060989.1"/>
    <property type="molecule type" value="Genomic_DNA"/>
</dbReference>
<dbReference type="Gene3D" id="3.30.420.10">
    <property type="entry name" value="Ribonuclease H-like superfamily/Ribonuclease H"/>
    <property type="match status" value="1"/>
</dbReference>
<dbReference type="NCBIfam" id="NF033545">
    <property type="entry name" value="transpos_IS630"/>
    <property type="match status" value="1"/>
</dbReference>
<dbReference type="GO" id="GO:0003676">
    <property type="term" value="F:nucleic acid binding"/>
    <property type="evidence" value="ECO:0007669"/>
    <property type="project" value="InterPro"/>
</dbReference>
<protein>
    <submittedName>
        <fullName evidence="2">Putative transposase</fullName>
    </submittedName>
</protein>
<proteinExistence type="predicted"/>
<dbReference type="InterPro" id="IPR038717">
    <property type="entry name" value="Tc1-like_DDE_dom"/>
</dbReference>
<evidence type="ECO:0000259" key="1">
    <source>
        <dbReference type="Pfam" id="PF13358"/>
    </source>
</evidence>
<dbReference type="SUPFAM" id="SSF46689">
    <property type="entry name" value="Homeodomain-like"/>
    <property type="match status" value="1"/>
</dbReference>
<dbReference type="InterPro" id="IPR047655">
    <property type="entry name" value="Transpos_IS630-like"/>
</dbReference>
<feature type="domain" description="Tc1-like transposase DDE" evidence="1">
    <location>
        <begin position="198"/>
        <end position="320"/>
    </location>
</feature>
<dbReference type="RefSeq" id="WP_184223620.1">
    <property type="nucleotide sequence ID" value="NZ_JACHIP010000024.1"/>
</dbReference>
<evidence type="ECO:0000313" key="3">
    <source>
        <dbReference type="Proteomes" id="UP000540989"/>
    </source>
</evidence>
<keyword evidence="3" id="KW-1185">Reference proteome</keyword>
<evidence type="ECO:0000313" key="2">
    <source>
        <dbReference type="EMBL" id="MBB5060989.1"/>
    </source>
</evidence>
<dbReference type="InterPro" id="IPR009057">
    <property type="entry name" value="Homeodomain-like_sf"/>
</dbReference>
<name>A0A7W7ZK15_9BACT</name>
<reference evidence="2 3" key="1">
    <citation type="submission" date="2020-08" db="EMBL/GenBank/DDBJ databases">
        <title>Genomic Encyclopedia of Type Strains, Phase IV (KMG-V): Genome sequencing to study the core and pangenomes of soil and plant-associated prokaryotes.</title>
        <authorList>
            <person name="Whitman W."/>
        </authorList>
    </citation>
    <scope>NUCLEOTIDE SEQUENCE [LARGE SCALE GENOMIC DNA]</scope>
    <source>
        <strain evidence="2 3">M8UP14</strain>
    </source>
</reference>
<dbReference type="InterPro" id="IPR036397">
    <property type="entry name" value="RNaseH_sf"/>
</dbReference>
<dbReference type="InterPro" id="IPR012337">
    <property type="entry name" value="RNaseH-like_sf"/>
</dbReference>
<dbReference type="Pfam" id="PF13358">
    <property type="entry name" value="DDE_3"/>
    <property type="match status" value="1"/>
</dbReference>
<accession>A0A7W7ZK15</accession>
<gene>
    <name evidence="2" type="ORF">HDF16_005725</name>
</gene>
<organism evidence="2 3">
    <name type="scientific">Granulicella aggregans</name>
    <dbReference type="NCBI Taxonomy" id="474949"/>
    <lineage>
        <taxon>Bacteria</taxon>
        <taxon>Pseudomonadati</taxon>
        <taxon>Acidobacteriota</taxon>
        <taxon>Terriglobia</taxon>
        <taxon>Terriglobales</taxon>
        <taxon>Acidobacteriaceae</taxon>
        <taxon>Granulicella</taxon>
    </lineage>
</organism>
<dbReference type="PANTHER" id="PTHR30347:SF1">
    <property type="entry name" value="MECHANOSENSITIVE CHANNEL MSCK"/>
    <property type="match status" value="1"/>
</dbReference>
<dbReference type="Pfam" id="PF13565">
    <property type="entry name" value="HTH_32"/>
    <property type="match status" value="1"/>
</dbReference>
<dbReference type="SUPFAM" id="SSF53098">
    <property type="entry name" value="Ribonuclease H-like"/>
    <property type="match status" value="1"/>
</dbReference>
<dbReference type="PANTHER" id="PTHR30347">
    <property type="entry name" value="POTASSIUM CHANNEL RELATED"/>
    <property type="match status" value="1"/>
</dbReference>